<keyword evidence="12" id="KW-0694">RNA-binding</keyword>
<evidence type="ECO:0000256" key="7">
    <source>
        <dbReference type="ARBA" id="ARBA00022694"/>
    </source>
</evidence>
<dbReference type="OrthoDB" id="9804278at2"/>
<feature type="domain" description="S1 motif" evidence="17">
    <location>
        <begin position="221"/>
        <end position="298"/>
    </location>
</feature>
<dbReference type="GO" id="GO:0008995">
    <property type="term" value="F:ribonuclease E activity"/>
    <property type="evidence" value="ECO:0007669"/>
    <property type="project" value="UniProtKB-EC"/>
</dbReference>
<dbReference type="EMBL" id="FNRY01000001">
    <property type="protein sequence ID" value="SEC16042.1"/>
    <property type="molecule type" value="Genomic_DNA"/>
</dbReference>
<feature type="compositionally biased region" description="Low complexity" evidence="16">
    <location>
        <begin position="659"/>
        <end position="668"/>
    </location>
</feature>
<dbReference type="PANTHER" id="PTHR30001:SF0">
    <property type="entry name" value="RIBONUCLEASE G"/>
    <property type="match status" value="1"/>
</dbReference>
<keyword evidence="8" id="KW-0479">Metal-binding</keyword>
<comment type="catalytic activity">
    <reaction evidence="13">
        <text>Endonucleolytic cleavage of single-stranded RNA in A- and U-rich regions.</text>
        <dbReference type="EC" id="3.1.26.12"/>
    </reaction>
</comment>
<dbReference type="AlphaFoldDB" id="A0A1H4Q991"/>
<accession>A0A1H4Q991</accession>
<dbReference type="GO" id="GO:0006364">
    <property type="term" value="P:rRNA processing"/>
    <property type="evidence" value="ECO:0007669"/>
    <property type="project" value="TreeGrafter"/>
</dbReference>
<evidence type="ECO:0000259" key="17">
    <source>
        <dbReference type="PROSITE" id="PS50126"/>
    </source>
</evidence>
<dbReference type="GO" id="GO:0008033">
    <property type="term" value="P:tRNA processing"/>
    <property type="evidence" value="ECO:0007669"/>
    <property type="project" value="UniProtKB-KW"/>
</dbReference>
<comment type="cofactor">
    <cofactor evidence="2">
        <name>Zn(2+)</name>
        <dbReference type="ChEBI" id="CHEBI:29105"/>
    </cofactor>
</comment>
<dbReference type="Gene3D" id="2.40.50.140">
    <property type="entry name" value="Nucleic acid-binding proteins"/>
    <property type="match status" value="1"/>
</dbReference>
<keyword evidence="5" id="KW-0963">Cytoplasm</keyword>
<evidence type="ECO:0000256" key="8">
    <source>
        <dbReference type="ARBA" id="ARBA00022723"/>
    </source>
</evidence>
<keyword evidence="19" id="KW-1185">Reference proteome</keyword>
<evidence type="ECO:0000256" key="5">
    <source>
        <dbReference type="ARBA" id="ARBA00022490"/>
    </source>
</evidence>
<dbReference type="CDD" id="cd04453">
    <property type="entry name" value="S1_RNase_E"/>
    <property type="match status" value="1"/>
</dbReference>
<evidence type="ECO:0000256" key="6">
    <source>
        <dbReference type="ARBA" id="ARBA00022664"/>
    </source>
</evidence>
<evidence type="ECO:0000256" key="9">
    <source>
        <dbReference type="ARBA" id="ARBA00022801"/>
    </source>
</evidence>
<evidence type="ECO:0000313" key="19">
    <source>
        <dbReference type="Proteomes" id="UP000199183"/>
    </source>
</evidence>
<comment type="similarity">
    <text evidence="4">Belongs to the RNase E/G family.</text>
</comment>
<protein>
    <recommendedName>
        <fullName evidence="15">Ribonuclease E</fullName>
        <ecNumber evidence="14">3.1.26.12</ecNumber>
    </recommendedName>
</protein>
<evidence type="ECO:0000256" key="4">
    <source>
        <dbReference type="ARBA" id="ARBA00005522"/>
    </source>
</evidence>
<keyword evidence="9" id="KW-0378">Hydrolase</keyword>
<keyword evidence="6" id="KW-0507">mRNA processing</keyword>
<dbReference type="GO" id="GO:0006397">
    <property type="term" value="P:mRNA processing"/>
    <property type="evidence" value="ECO:0007669"/>
    <property type="project" value="UniProtKB-KW"/>
</dbReference>
<evidence type="ECO:0000256" key="2">
    <source>
        <dbReference type="ARBA" id="ARBA00001947"/>
    </source>
</evidence>
<feature type="compositionally biased region" description="Low complexity" evidence="16">
    <location>
        <begin position="37"/>
        <end position="50"/>
    </location>
</feature>
<dbReference type="InterPro" id="IPR004659">
    <property type="entry name" value="RNase_E/G"/>
</dbReference>
<dbReference type="PROSITE" id="PS50126">
    <property type="entry name" value="S1"/>
    <property type="match status" value="1"/>
</dbReference>
<feature type="region of interest" description="Disordered" evidence="16">
    <location>
        <begin position="708"/>
        <end position="749"/>
    </location>
</feature>
<feature type="region of interest" description="Disordered" evidence="16">
    <location>
        <begin position="658"/>
        <end position="677"/>
    </location>
</feature>
<dbReference type="PANTHER" id="PTHR30001">
    <property type="entry name" value="RIBONUCLEASE"/>
    <property type="match status" value="1"/>
</dbReference>
<keyword evidence="10" id="KW-0862">Zinc</keyword>
<evidence type="ECO:0000256" key="11">
    <source>
        <dbReference type="ARBA" id="ARBA00022842"/>
    </source>
</evidence>
<dbReference type="InterPro" id="IPR012340">
    <property type="entry name" value="NA-bd_OB-fold"/>
</dbReference>
<dbReference type="FunFam" id="2.40.50.140:FF:000066">
    <property type="entry name" value="Ribonuclease E"/>
    <property type="match status" value="1"/>
</dbReference>
<evidence type="ECO:0000256" key="16">
    <source>
        <dbReference type="SAM" id="MobiDB-lite"/>
    </source>
</evidence>
<evidence type="ECO:0000313" key="18">
    <source>
        <dbReference type="EMBL" id="SEC16042.1"/>
    </source>
</evidence>
<gene>
    <name evidence="18" type="ORF">SAMN04489806_2747</name>
</gene>
<dbReference type="GO" id="GO:0003723">
    <property type="term" value="F:RNA binding"/>
    <property type="evidence" value="ECO:0007669"/>
    <property type="project" value="UniProtKB-KW"/>
</dbReference>
<keyword evidence="11" id="KW-0460">Magnesium</keyword>
<dbReference type="RefSeq" id="WP_091185547.1">
    <property type="nucleotide sequence ID" value="NZ_FNRY01000001.1"/>
</dbReference>
<evidence type="ECO:0000256" key="1">
    <source>
        <dbReference type="ARBA" id="ARBA00001946"/>
    </source>
</evidence>
<dbReference type="Pfam" id="PF10150">
    <property type="entry name" value="RNase_E_G"/>
    <property type="match status" value="1"/>
</dbReference>
<feature type="compositionally biased region" description="Polar residues" evidence="16">
    <location>
        <begin position="1"/>
        <end position="10"/>
    </location>
</feature>
<evidence type="ECO:0000256" key="12">
    <source>
        <dbReference type="ARBA" id="ARBA00022884"/>
    </source>
</evidence>
<evidence type="ECO:0000256" key="14">
    <source>
        <dbReference type="ARBA" id="ARBA00066879"/>
    </source>
</evidence>
<comment type="cofactor">
    <cofactor evidence="1">
        <name>Mg(2+)</name>
        <dbReference type="ChEBI" id="CHEBI:18420"/>
    </cofactor>
</comment>
<organism evidence="18 19">
    <name type="scientific">Paramicrobacterium humi</name>
    <dbReference type="NCBI Taxonomy" id="640635"/>
    <lineage>
        <taxon>Bacteria</taxon>
        <taxon>Bacillati</taxon>
        <taxon>Actinomycetota</taxon>
        <taxon>Actinomycetes</taxon>
        <taxon>Micrococcales</taxon>
        <taxon>Microbacteriaceae</taxon>
        <taxon>Paramicrobacterium</taxon>
    </lineage>
</organism>
<dbReference type="NCBIfam" id="TIGR00757">
    <property type="entry name" value="RNaseEG"/>
    <property type="match status" value="1"/>
</dbReference>
<feature type="region of interest" description="Disordered" evidence="16">
    <location>
        <begin position="595"/>
        <end position="639"/>
    </location>
</feature>
<dbReference type="GO" id="GO:0046872">
    <property type="term" value="F:metal ion binding"/>
    <property type="evidence" value="ECO:0007669"/>
    <property type="project" value="UniProtKB-KW"/>
</dbReference>
<dbReference type="InterPro" id="IPR003029">
    <property type="entry name" value="S1_domain"/>
</dbReference>
<comment type="subcellular location">
    <subcellularLocation>
        <location evidence="3">Cytoplasm</location>
    </subcellularLocation>
</comment>
<reference evidence="18 19" key="1">
    <citation type="submission" date="2016-10" db="EMBL/GenBank/DDBJ databases">
        <authorList>
            <person name="de Groot N.N."/>
        </authorList>
    </citation>
    <scope>NUCLEOTIDE SEQUENCE [LARGE SCALE GENOMIC DNA]</scope>
    <source>
        <strain evidence="18 19">DSM 21799</strain>
    </source>
</reference>
<feature type="compositionally biased region" description="Polar residues" evidence="16">
    <location>
        <begin position="732"/>
        <end position="743"/>
    </location>
</feature>
<dbReference type="InterPro" id="IPR019307">
    <property type="entry name" value="RNA-bd_AU-1/RNase_E/G"/>
</dbReference>
<evidence type="ECO:0000256" key="13">
    <source>
        <dbReference type="ARBA" id="ARBA00050524"/>
    </source>
</evidence>
<proteinExistence type="inferred from homology"/>
<evidence type="ECO:0000256" key="15">
    <source>
        <dbReference type="ARBA" id="ARBA00072999"/>
    </source>
</evidence>
<sequence>MVEEQNTTNPADPVEEAAPLAQTNGSDAETPRDEHTPSAADEAAAQSPAETSESQQSGAQAAENAGTGDDKPEEQAPFVSAPSTQLLFRAPDIKPLPARPAPRDDSDDEDESGSNSRRRSRKRRGGDQGGDNSSRAELITEPQKVKGSTRLEAKKQRRRDGRDAGRRRAVVTEAEFLARRESVDRKMIVRSKGGRIQIGVLEDDVLAEHYVARSQESSLIGNVYLGKVQNVLPSMEAAFVDIGRGRNAVLYSGEVDWDSVETGNQPRRIELALKPGDKVLVQVTKDPVGHKGARLTSQVSLPGRYLVYVPNGSMNGISRKLPDTERARLKKILKAILPENAGVIVRTAAEGASEEQLTRDVTRLKNQWESISKLVENGHAPALLHSEPDLLIKIVRDVFNEDFHSMVIAGDDARETIEKYLSQVAPDLLERVENYDGGKDIFDEYRITEQIEKALDRKVWLPSGGSLVIDRTEAMTVVDVNTGKFVGSGGNLEETVTKNNLEAAEEIVRQLRLRDIGGIIVVDFIDMVLESNRDLVLRRLVECLSRDRTKHQVAEVTSLGLVQMTRKKLGLGLLETFSEACEVCAGRGVIVHHDPVLKHRSSSSDNGNGRRRRGGSSNNSNGGGTNHGGAPKTSTHSITDDAKKALSQIAASTIHVEEAAPAASAPEQPVEEKTVEEKPVAILDIPIEPASRNERHIDKREAEDLLGSVLDALPEPKKPGQGRNRSRRVTTAALSGTPVPTQDPTKKTD</sequence>
<dbReference type="STRING" id="640635.SAMN04489806_2747"/>
<feature type="region of interest" description="Disordered" evidence="16">
    <location>
        <begin position="1"/>
        <end position="167"/>
    </location>
</feature>
<dbReference type="GO" id="GO:0005737">
    <property type="term" value="C:cytoplasm"/>
    <property type="evidence" value="ECO:0007669"/>
    <property type="project" value="UniProtKB-SubCell"/>
</dbReference>
<dbReference type="SUPFAM" id="SSF50249">
    <property type="entry name" value="Nucleic acid-binding proteins"/>
    <property type="match status" value="1"/>
</dbReference>
<keyword evidence="7" id="KW-0819">tRNA processing</keyword>
<dbReference type="EC" id="3.1.26.12" evidence="14"/>
<dbReference type="SMART" id="SM00316">
    <property type="entry name" value="S1"/>
    <property type="match status" value="1"/>
</dbReference>
<name>A0A1H4Q991_9MICO</name>
<evidence type="ECO:0000256" key="10">
    <source>
        <dbReference type="ARBA" id="ARBA00022833"/>
    </source>
</evidence>
<dbReference type="Proteomes" id="UP000199183">
    <property type="component" value="Unassembled WGS sequence"/>
</dbReference>
<evidence type="ECO:0000256" key="3">
    <source>
        <dbReference type="ARBA" id="ARBA00004496"/>
    </source>
</evidence>
<feature type="compositionally biased region" description="Basic and acidic residues" evidence="16">
    <location>
        <begin position="149"/>
        <end position="166"/>
    </location>
</feature>